<dbReference type="Proteomes" id="UP000504629">
    <property type="component" value="Unplaced"/>
</dbReference>
<dbReference type="GeneID" id="114247011"/>
<protein>
    <submittedName>
        <fullName evidence="2">Uncharacterized protein LOC114247011 isoform X1</fullName>
    </submittedName>
</protein>
<dbReference type="RefSeq" id="XP_028035596.1">
    <property type="nucleotide sequence ID" value="XM_028179795.1"/>
</dbReference>
<dbReference type="OrthoDB" id="284357at2759"/>
<evidence type="ECO:0000313" key="1">
    <source>
        <dbReference type="Proteomes" id="UP000504629"/>
    </source>
</evidence>
<reference evidence="2" key="1">
    <citation type="submission" date="2025-08" db="UniProtKB">
        <authorList>
            <consortium name="RefSeq"/>
        </authorList>
    </citation>
    <scope>IDENTIFICATION</scope>
    <source>
        <tissue evidence="2">Silk gland</tissue>
    </source>
</reference>
<gene>
    <name evidence="2" type="primary">LOC114247011</name>
</gene>
<dbReference type="AlphaFoldDB" id="A0A6J2K050"/>
<sequence length="311" mass="36557">MEETVLREFFDFFQDFVNLCQAENWPNNTTTDIELRNAFKIAQHIEKCLEKLQKRNLLNEFLSTLYNYDDKSCYFLKNCFADSTKAVLKKIIVSDCSINQIDISLNIYIEIFDEDKLVECLSDIMLETASKRTLLDNLPAHIPNCFLLELKSQIFLYNLSTTKDSKMFLEQLLINCNNSLMEILVVSLLSDNHKHDKEIVWINEAFINVMLLKNQSCKSFWKSLFNVDEKYFIQLCISYTDLFKCMVETLIDIAKLLKNNMSLEYFYLDLPRSELSDIIKRIMNNDILKEQFLSIINENNLDVGYWDSIGC</sequence>
<dbReference type="KEGG" id="bman:114247011"/>
<evidence type="ECO:0000313" key="2">
    <source>
        <dbReference type="RefSeq" id="XP_028035596.1"/>
    </source>
</evidence>
<keyword evidence="1" id="KW-1185">Reference proteome</keyword>
<accession>A0A6J2K050</accession>
<proteinExistence type="predicted"/>
<dbReference type="CTD" id="51569"/>
<name>A0A6J2K050_BOMMA</name>
<organism evidence="1 2">
    <name type="scientific">Bombyx mandarina</name>
    <name type="common">Wild silk moth</name>
    <name type="synonym">Wild silkworm</name>
    <dbReference type="NCBI Taxonomy" id="7092"/>
    <lineage>
        <taxon>Eukaryota</taxon>
        <taxon>Metazoa</taxon>
        <taxon>Ecdysozoa</taxon>
        <taxon>Arthropoda</taxon>
        <taxon>Hexapoda</taxon>
        <taxon>Insecta</taxon>
        <taxon>Pterygota</taxon>
        <taxon>Neoptera</taxon>
        <taxon>Endopterygota</taxon>
        <taxon>Lepidoptera</taxon>
        <taxon>Glossata</taxon>
        <taxon>Ditrysia</taxon>
        <taxon>Bombycoidea</taxon>
        <taxon>Bombycidae</taxon>
        <taxon>Bombycinae</taxon>
        <taxon>Bombyx</taxon>
    </lineage>
</organism>